<evidence type="ECO:0000256" key="5">
    <source>
        <dbReference type="ARBA" id="ARBA00023242"/>
    </source>
</evidence>
<organism evidence="9">
    <name type="scientific">Xenopus tropicalis</name>
    <name type="common">Western clawed frog</name>
    <name type="synonym">Silurana tropicalis</name>
    <dbReference type="NCBI Taxonomy" id="8364"/>
    <lineage>
        <taxon>Eukaryota</taxon>
        <taxon>Metazoa</taxon>
        <taxon>Chordata</taxon>
        <taxon>Craniata</taxon>
        <taxon>Vertebrata</taxon>
        <taxon>Euteleostomi</taxon>
        <taxon>Amphibia</taxon>
        <taxon>Batrachia</taxon>
        <taxon>Anura</taxon>
        <taxon>Pipoidea</taxon>
        <taxon>Pipidae</taxon>
        <taxon>Xenopodinae</taxon>
        <taxon>Xenopus</taxon>
        <taxon>Silurana</taxon>
    </lineage>
</organism>
<feature type="DNA-binding region" description="Fork-head" evidence="6">
    <location>
        <begin position="124"/>
        <end position="218"/>
    </location>
</feature>
<dbReference type="InterPro" id="IPR018122">
    <property type="entry name" value="TF_fork_head_CS_1"/>
</dbReference>
<evidence type="ECO:0000259" key="8">
    <source>
        <dbReference type="PROSITE" id="PS50039"/>
    </source>
</evidence>
<evidence type="ECO:0000256" key="3">
    <source>
        <dbReference type="ARBA" id="ARBA00023125"/>
    </source>
</evidence>
<evidence type="ECO:0000256" key="2">
    <source>
        <dbReference type="ARBA" id="ARBA00023015"/>
    </source>
</evidence>
<dbReference type="InterPro" id="IPR030456">
    <property type="entry name" value="TF_fork_head_CS_2"/>
</dbReference>
<dbReference type="Pfam" id="PF00250">
    <property type="entry name" value="Forkhead"/>
    <property type="match status" value="1"/>
</dbReference>
<dbReference type="InterPro" id="IPR001766">
    <property type="entry name" value="Fork_head_dom"/>
</dbReference>
<dbReference type="Gene3D" id="1.10.10.10">
    <property type="entry name" value="Winged helix-like DNA-binding domain superfamily/Winged helix DNA-binding domain"/>
    <property type="match status" value="1"/>
</dbReference>
<keyword evidence="5 6" id="KW-0539">Nucleus</keyword>
<evidence type="ECO:0000313" key="9">
    <source>
        <dbReference type="EMBL" id="AAI67316.1"/>
    </source>
</evidence>
<evidence type="ECO:0000256" key="1">
    <source>
        <dbReference type="ARBA" id="ARBA00004123"/>
    </source>
</evidence>
<dbReference type="AlphaFoldDB" id="B3DL54"/>
<sequence>MNTFRQQPTNPHAQDLLDMAMYCDHFSLYHQQQNQQLPQRPAAPPALGYGRNEYSSPTASPYPWLNGPAMNSSPYLNGGSGSPYFPAGYGGGQRQFIPPSSGFGVADFPWLSIPNQADLLKMVRPPYSYSSLIAMAIQNNPEKKLTLSQIYSYVAENFPFYKKSKAGWQNSIRHNLSLNDCFKKVARDDNDPGKGNYWTLDPNCEKMFDNGNFRRKRKRKLESVEAGFDGDASEDKKELALKSLGSDSPRGASALEQSSYGTPESKSRPAAGGLAALDSSHCFTNFASNMNALMNVGAPRHFSARLGDFSNSRHYLAELASCPISSPQISEPQTGSKVPCYPSKQASSLCTSVMNSFSLNHLYSREGEV</sequence>
<keyword evidence="4" id="KW-0804">Transcription</keyword>
<dbReference type="InterPro" id="IPR050211">
    <property type="entry name" value="FOX_domain-containing"/>
</dbReference>
<evidence type="ECO:0000256" key="7">
    <source>
        <dbReference type="SAM" id="MobiDB-lite"/>
    </source>
</evidence>
<keyword evidence="3 6" id="KW-0238">DNA-binding</keyword>
<dbReference type="PRINTS" id="PR00053">
    <property type="entry name" value="FORKHEAD"/>
</dbReference>
<evidence type="ECO:0000256" key="6">
    <source>
        <dbReference type="PROSITE-ProRule" id="PRU00089"/>
    </source>
</evidence>
<dbReference type="SMART" id="SM00339">
    <property type="entry name" value="FH"/>
    <property type="match status" value="1"/>
</dbReference>
<name>B3DL54_XENTR</name>
<dbReference type="SUPFAM" id="SSF46785">
    <property type="entry name" value="Winged helix' DNA-binding domain"/>
    <property type="match status" value="1"/>
</dbReference>
<dbReference type="EMBL" id="BC167316">
    <property type="protein sequence ID" value="AAI67316.1"/>
    <property type="molecule type" value="mRNA"/>
</dbReference>
<dbReference type="PANTHER" id="PTHR11829">
    <property type="entry name" value="FORKHEAD BOX PROTEIN"/>
    <property type="match status" value="1"/>
</dbReference>
<accession>B3DL54</accession>
<dbReference type="GO" id="GO:0003700">
    <property type="term" value="F:DNA-binding transcription factor activity"/>
    <property type="evidence" value="ECO:0007669"/>
    <property type="project" value="InterPro"/>
</dbReference>
<gene>
    <name evidence="9" type="primary">foxi2</name>
</gene>
<dbReference type="PROSITE" id="PS00658">
    <property type="entry name" value="FORK_HEAD_2"/>
    <property type="match status" value="1"/>
</dbReference>
<protein>
    <submittedName>
        <fullName evidence="9">Foxi2 protein</fullName>
    </submittedName>
</protein>
<dbReference type="PROSITE" id="PS50039">
    <property type="entry name" value="FORK_HEAD_3"/>
    <property type="match status" value="1"/>
</dbReference>
<feature type="domain" description="Fork-head" evidence="8">
    <location>
        <begin position="124"/>
        <end position="218"/>
    </location>
</feature>
<evidence type="ECO:0000256" key="4">
    <source>
        <dbReference type="ARBA" id="ARBA00023163"/>
    </source>
</evidence>
<feature type="region of interest" description="Disordered" evidence="7">
    <location>
        <begin position="33"/>
        <end position="54"/>
    </location>
</feature>
<dbReference type="InterPro" id="IPR036388">
    <property type="entry name" value="WH-like_DNA-bd_sf"/>
</dbReference>
<dbReference type="GO" id="GO:0005634">
    <property type="term" value="C:nucleus"/>
    <property type="evidence" value="ECO:0007669"/>
    <property type="project" value="UniProtKB-SubCell"/>
</dbReference>
<feature type="region of interest" description="Disordered" evidence="7">
    <location>
        <begin position="243"/>
        <end position="272"/>
    </location>
</feature>
<dbReference type="InterPro" id="IPR036390">
    <property type="entry name" value="WH_DNA-bd_sf"/>
</dbReference>
<dbReference type="FunFam" id="1.10.10.10:FF:000016">
    <property type="entry name" value="Forkhead box protein I1"/>
    <property type="match status" value="1"/>
</dbReference>
<comment type="subcellular location">
    <subcellularLocation>
        <location evidence="1 6">Nucleus</location>
    </subcellularLocation>
</comment>
<dbReference type="GO" id="GO:0043565">
    <property type="term" value="F:sequence-specific DNA binding"/>
    <property type="evidence" value="ECO:0007669"/>
    <property type="project" value="InterPro"/>
</dbReference>
<dbReference type="PANTHER" id="PTHR11829:SF397">
    <property type="entry name" value="FORKHEAD BOX PROTEIN I2"/>
    <property type="match status" value="1"/>
</dbReference>
<reference evidence="9" key="1">
    <citation type="submission" date="2008-06" db="EMBL/GenBank/DDBJ databases">
        <authorList>
            <consortium name="NIH - Xenopus Gene Collection (XGC) project"/>
        </authorList>
    </citation>
    <scope>NUCLEOTIDE SEQUENCE [LARGE SCALE MRNA]</scope>
    <source>
        <tissue evidence="9">Whole embryo</tissue>
    </source>
</reference>
<proteinExistence type="evidence at transcript level"/>
<keyword evidence="2" id="KW-0805">Transcription regulation</keyword>
<feature type="compositionally biased region" description="Polar residues" evidence="7">
    <location>
        <begin position="255"/>
        <end position="264"/>
    </location>
</feature>
<dbReference type="PROSITE" id="PS00657">
    <property type="entry name" value="FORK_HEAD_1"/>
    <property type="match status" value="1"/>
</dbReference>